<dbReference type="InterPro" id="IPR041109">
    <property type="entry name" value="HMW1C_N"/>
</dbReference>
<accession>E8KEA7</accession>
<evidence type="ECO:0000313" key="3">
    <source>
        <dbReference type="Proteomes" id="UP000005467"/>
    </source>
</evidence>
<sequence>MSTLFADPGLEISVEGAQRFLSFQRWLSLIFASSPYVNADHVLQTYNRNPNRENSLDIHLEATKAALIKFCILYLPESNVNLNLDAAWNADPELCAPLCIAIA</sequence>
<proteinExistence type="predicted"/>
<evidence type="ECO:0000313" key="2">
    <source>
        <dbReference type="EMBL" id="EFX92752.1"/>
    </source>
</evidence>
<dbReference type="HOGENOM" id="CLU_2257705_0_0_6"/>
<keyword evidence="3" id="KW-1185">Reference proteome</keyword>
<gene>
    <name evidence="2" type="ORF">HMPREF0027_0174</name>
</gene>
<dbReference type="AlphaFoldDB" id="E8KEA7"/>
<name>E8KEA7_9PAST</name>
<organism evidence="2 3">
    <name type="scientific">Actinobacillus ureae ATCC 25976</name>
    <dbReference type="NCBI Taxonomy" id="887324"/>
    <lineage>
        <taxon>Bacteria</taxon>
        <taxon>Pseudomonadati</taxon>
        <taxon>Pseudomonadota</taxon>
        <taxon>Gammaproteobacteria</taxon>
        <taxon>Pasteurellales</taxon>
        <taxon>Pasteurellaceae</taxon>
        <taxon>Actinobacillus</taxon>
    </lineage>
</organism>
<dbReference type="Proteomes" id="UP000005467">
    <property type="component" value="Unassembled WGS sequence"/>
</dbReference>
<evidence type="ECO:0000259" key="1">
    <source>
        <dbReference type="Pfam" id="PF18071"/>
    </source>
</evidence>
<comment type="caution">
    <text evidence="2">The sequence shown here is derived from an EMBL/GenBank/DDBJ whole genome shotgun (WGS) entry which is preliminary data.</text>
</comment>
<feature type="domain" description="HMW1C N-terminal" evidence="1">
    <location>
        <begin position="3"/>
        <end position="79"/>
    </location>
</feature>
<dbReference type="EMBL" id="AEVG01000015">
    <property type="protein sequence ID" value="EFX92752.1"/>
    <property type="molecule type" value="Genomic_DNA"/>
</dbReference>
<dbReference type="Pfam" id="PF18071">
    <property type="entry name" value="HMW1C_N"/>
    <property type="match status" value="1"/>
</dbReference>
<protein>
    <recommendedName>
        <fullName evidence="1">HMW1C N-terminal domain-containing protein</fullName>
    </recommendedName>
</protein>
<reference evidence="2 3" key="1">
    <citation type="submission" date="2011-01" db="EMBL/GenBank/DDBJ databases">
        <authorList>
            <person name="Muzny D."/>
            <person name="Qin X."/>
            <person name="Deng J."/>
            <person name="Jiang H."/>
            <person name="Liu Y."/>
            <person name="Qu J."/>
            <person name="Song X.-Z."/>
            <person name="Zhang L."/>
            <person name="Thornton R."/>
            <person name="Coyle M."/>
            <person name="Francisco L."/>
            <person name="Jackson L."/>
            <person name="Javaid M."/>
            <person name="Korchina V."/>
            <person name="Kovar C."/>
            <person name="Mata R."/>
            <person name="Mathew T."/>
            <person name="Ngo R."/>
            <person name="Nguyen L."/>
            <person name="Nguyen N."/>
            <person name="Okwuonu G."/>
            <person name="Ongeri F."/>
            <person name="Pham C."/>
            <person name="Simmons D."/>
            <person name="Wilczek-Boney K."/>
            <person name="Hale W."/>
            <person name="Jakkamsetti A."/>
            <person name="Pham P."/>
            <person name="Ruth R."/>
            <person name="San Lucas F."/>
            <person name="Warren J."/>
            <person name="Zhang J."/>
            <person name="Zhao Z."/>
            <person name="Zhou C."/>
            <person name="Zhu D."/>
            <person name="Lee S."/>
            <person name="Bess C."/>
            <person name="Blankenburg K."/>
            <person name="Forbes L."/>
            <person name="Fu Q."/>
            <person name="Gubbala S."/>
            <person name="Hirani K."/>
            <person name="Jayaseelan J.C."/>
            <person name="Lara F."/>
            <person name="Munidasa M."/>
            <person name="Palculict T."/>
            <person name="Patil S."/>
            <person name="Pu L.-L."/>
            <person name="Saada N."/>
            <person name="Tang L."/>
            <person name="Weissenberger G."/>
            <person name="Zhu Y."/>
            <person name="Hemphill L."/>
            <person name="Shang Y."/>
            <person name="Youmans B."/>
            <person name="Ayvaz T."/>
            <person name="Ross M."/>
            <person name="Santibanez J."/>
            <person name="Aqrawi P."/>
            <person name="Gross S."/>
            <person name="Joshi V."/>
            <person name="Fowler G."/>
            <person name="Nazareth L."/>
            <person name="Reid J."/>
            <person name="Worley K."/>
            <person name="Petrosino J."/>
            <person name="Highlander S."/>
            <person name="Gibbs R."/>
        </authorList>
    </citation>
    <scope>NUCLEOTIDE SEQUENCE [LARGE SCALE GENOMIC DNA]</scope>
    <source>
        <strain evidence="2 3">ATCC 25976</strain>
    </source>
</reference>